<dbReference type="Pfam" id="PF13411">
    <property type="entry name" value="MerR_1"/>
    <property type="match status" value="1"/>
</dbReference>
<proteinExistence type="predicted"/>
<dbReference type="Gene3D" id="1.10.1660.10">
    <property type="match status" value="1"/>
</dbReference>
<dbReference type="GO" id="GO:0003677">
    <property type="term" value="F:DNA binding"/>
    <property type="evidence" value="ECO:0007669"/>
    <property type="project" value="InterPro"/>
</dbReference>
<dbReference type="EMBL" id="JAGSOG010000254">
    <property type="protein sequence ID" value="MBR7838067.1"/>
    <property type="molecule type" value="Genomic_DNA"/>
</dbReference>
<dbReference type="Proteomes" id="UP000675781">
    <property type="component" value="Unassembled WGS sequence"/>
</dbReference>
<feature type="compositionally biased region" description="Low complexity" evidence="1">
    <location>
        <begin position="223"/>
        <end position="232"/>
    </location>
</feature>
<gene>
    <name evidence="3" type="ORF">KDL01_32640</name>
</gene>
<evidence type="ECO:0000313" key="3">
    <source>
        <dbReference type="EMBL" id="MBR7838067.1"/>
    </source>
</evidence>
<feature type="region of interest" description="Disordered" evidence="1">
    <location>
        <begin position="106"/>
        <end position="132"/>
    </location>
</feature>
<dbReference type="PROSITE" id="PS50937">
    <property type="entry name" value="HTH_MERR_2"/>
    <property type="match status" value="1"/>
</dbReference>
<sequence length="232" mass="24657">MTGPDPAAWTIEQLSELVAEALSADHRQVNGRVRQVPDVRTIRWYTSIGLLDRPGAMRGRTALYGRRHLAQIVAVKRLQARGLTLADVQQQLIGADDATLERIAGLGDAPEPAPTPAPAPLAPESGLEPEPARGRFWSARPLRAPTTQAEHTAQPEPAEPFGARMHGIRLAPDVSLLLDGADHAPDDAAIAVLTQAARPLLDALRALGLSSTDEEAAPHRRGAAGAVRRGTP</sequence>
<feature type="compositionally biased region" description="Pro residues" evidence="1">
    <location>
        <begin position="111"/>
        <end position="121"/>
    </location>
</feature>
<reference evidence="3" key="1">
    <citation type="submission" date="2021-04" db="EMBL/GenBank/DDBJ databases">
        <title>Genome based classification of Actinospica acidithermotolerans sp. nov., an actinobacterium isolated from an Indonesian hot spring.</title>
        <authorList>
            <person name="Kusuma A.B."/>
            <person name="Putra K.E."/>
            <person name="Nafisah S."/>
            <person name="Loh J."/>
            <person name="Nouioui I."/>
            <person name="Goodfellow M."/>
        </authorList>
    </citation>
    <scope>NUCLEOTIDE SEQUENCE</scope>
    <source>
        <strain evidence="3">CSCA 57</strain>
    </source>
</reference>
<dbReference type="InterPro" id="IPR009061">
    <property type="entry name" value="DNA-bd_dom_put_sf"/>
</dbReference>
<dbReference type="RefSeq" id="WP_212532528.1">
    <property type="nucleotide sequence ID" value="NZ_JAGSOG010000254.1"/>
</dbReference>
<feature type="domain" description="HTH merR-type" evidence="2">
    <location>
        <begin position="39"/>
        <end position="94"/>
    </location>
</feature>
<feature type="region of interest" description="Disordered" evidence="1">
    <location>
        <begin position="209"/>
        <end position="232"/>
    </location>
</feature>
<dbReference type="InterPro" id="IPR000551">
    <property type="entry name" value="MerR-type_HTH_dom"/>
</dbReference>
<dbReference type="AlphaFoldDB" id="A0A941EU01"/>
<name>A0A941EU01_9ACTN</name>
<evidence type="ECO:0000256" key="1">
    <source>
        <dbReference type="SAM" id="MobiDB-lite"/>
    </source>
</evidence>
<comment type="caution">
    <text evidence="3">The sequence shown here is derived from an EMBL/GenBank/DDBJ whole genome shotgun (WGS) entry which is preliminary data.</text>
</comment>
<organism evidence="3 4">
    <name type="scientific">Actinospica durhamensis</name>
    <dbReference type="NCBI Taxonomy" id="1508375"/>
    <lineage>
        <taxon>Bacteria</taxon>
        <taxon>Bacillati</taxon>
        <taxon>Actinomycetota</taxon>
        <taxon>Actinomycetes</taxon>
        <taxon>Catenulisporales</taxon>
        <taxon>Actinospicaceae</taxon>
        <taxon>Actinospica</taxon>
    </lineage>
</organism>
<accession>A0A941EU01</accession>
<keyword evidence="4" id="KW-1185">Reference proteome</keyword>
<dbReference type="GO" id="GO:0006355">
    <property type="term" value="P:regulation of DNA-templated transcription"/>
    <property type="evidence" value="ECO:0007669"/>
    <property type="project" value="InterPro"/>
</dbReference>
<dbReference type="SUPFAM" id="SSF46955">
    <property type="entry name" value="Putative DNA-binding domain"/>
    <property type="match status" value="1"/>
</dbReference>
<protein>
    <submittedName>
        <fullName evidence="3">MerR family transcriptional regulator</fullName>
    </submittedName>
</protein>
<evidence type="ECO:0000259" key="2">
    <source>
        <dbReference type="PROSITE" id="PS50937"/>
    </source>
</evidence>
<evidence type="ECO:0000313" key="4">
    <source>
        <dbReference type="Proteomes" id="UP000675781"/>
    </source>
</evidence>